<dbReference type="PRINTS" id="PR00081">
    <property type="entry name" value="GDHRDH"/>
</dbReference>
<keyword evidence="6" id="KW-1185">Reference proteome</keyword>
<keyword evidence="3" id="KW-0560">Oxidoreductase</keyword>
<dbReference type="KEGG" id="scm:SCHCO_02515044"/>
<comment type="similarity">
    <text evidence="1 4">Belongs to the short-chain dehydrogenases/reductases (SDR) family.</text>
</comment>
<keyword evidence="2" id="KW-0521">NADP</keyword>
<dbReference type="Pfam" id="PF00106">
    <property type="entry name" value="adh_short"/>
    <property type="match status" value="1"/>
</dbReference>
<dbReference type="HOGENOM" id="CLU_010194_12_1_1"/>
<sequence length="303" mass="31256">MCASSLFDLTDRVALVTGGGTGIGYMIAQGLAANGAKVYISGRRGDVLANAAREFEGKGELIPLLMDVTSKASILAAKDIIAAADGRLDILVNNAGQSGPRSMWMSDASAPQNGDAEAFGMGLLAEEQGPFPSGTPEKKGNWADLFAINTLAPFSVTTAFLGLLAKGSERHGAYSASVINVTSMSGTLKLAQNFFAYGASKAATAHLTKILATELARRSIPVRVNALAPGVFESEMTRANLYLKVTDGQAQKIGLQPVPAGRIGDPNEMAGTAVWMASAAGGYLNGQEVLIDGGCTTTNPARG</sequence>
<name>D8QF97_SCHCM</name>
<gene>
    <name evidence="5" type="ORF">SCHCODRAFT_17274</name>
</gene>
<dbReference type="VEuPathDB" id="FungiDB:SCHCODRAFT_02515044"/>
<dbReference type="RefSeq" id="XP_003027991.1">
    <property type="nucleotide sequence ID" value="XM_003027945.1"/>
</dbReference>
<dbReference type="OMA" id="LETMFFM"/>
<dbReference type="InterPro" id="IPR002347">
    <property type="entry name" value="SDR_fam"/>
</dbReference>
<evidence type="ECO:0000313" key="5">
    <source>
        <dbReference type="EMBL" id="EFI93088.1"/>
    </source>
</evidence>
<protein>
    <submittedName>
        <fullName evidence="5">Uncharacterized protein</fullName>
    </submittedName>
</protein>
<evidence type="ECO:0000256" key="2">
    <source>
        <dbReference type="ARBA" id="ARBA00022857"/>
    </source>
</evidence>
<dbReference type="SUPFAM" id="SSF51735">
    <property type="entry name" value="NAD(P)-binding Rossmann-fold domains"/>
    <property type="match status" value="1"/>
</dbReference>
<dbReference type="AlphaFoldDB" id="D8QF97"/>
<dbReference type="Proteomes" id="UP000007431">
    <property type="component" value="Unassembled WGS sequence"/>
</dbReference>
<organism evidence="6">
    <name type="scientific">Schizophyllum commune (strain H4-8 / FGSC 9210)</name>
    <name type="common">Split gill fungus</name>
    <dbReference type="NCBI Taxonomy" id="578458"/>
    <lineage>
        <taxon>Eukaryota</taxon>
        <taxon>Fungi</taxon>
        <taxon>Dikarya</taxon>
        <taxon>Basidiomycota</taxon>
        <taxon>Agaricomycotina</taxon>
        <taxon>Agaricomycetes</taxon>
        <taxon>Agaricomycetidae</taxon>
        <taxon>Agaricales</taxon>
        <taxon>Schizophyllaceae</taxon>
        <taxon>Schizophyllum</taxon>
    </lineage>
</organism>
<dbReference type="eggNOG" id="KOG0725">
    <property type="taxonomic scope" value="Eukaryota"/>
</dbReference>
<dbReference type="GO" id="GO:0016491">
    <property type="term" value="F:oxidoreductase activity"/>
    <property type="evidence" value="ECO:0007669"/>
    <property type="project" value="UniProtKB-KW"/>
</dbReference>
<reference evidence="5 6" key="1">
    <citation type="journal article" date="2010" name="Nat. Biotechnol.">
        <title>Genome sequence of the model mushroom Schizophyllum commune.</title>
        <authorList>
            <person name="Ohm R.A."/>
            <person name="de Jong J.F."/>
            <person name="Lugones L.G."/>
            <person name="Aerts A."/>
            <person name="Kothe E."/>
            <person name="Stajich J.E."/>
            <person name="de Vries R.P."/>
            <person name="Record E."/>
            <person name="Levasseur A."/>
            <person name="Baker S.E."/>
            <person name="Bartholomew K.A."/>
            <person name="Coutinho P.M."/>
            <person name="Erdmann S."/>
            <person name="Fowler T.J."/>
            <person name="Gathman A.C."/>
            <person name="Lombard V."/>
            <person name="Henrissat B."/>
            <person name="Knabe N."/>
            <person name="Kuees U."/>
            <person name="Lilly W.W."/>
            <person name="Lindquist E."/>
            <person name="Lucas S."/>
            <person name="Magnuson J.K."/>
            <person name="Piumi F."/>
            <person name="Raudaskoski M."/>
            <person name="Salamov A."/>
            <person name="Schmutz J."/>
            <person name="Schwarze F.W.M.R."/>
            <person name="vanKuyk P.A."/>
            <person name="Horton J.S."/>
            <person name="Grigoriev I.V."/>
            <person name="Woesten H.A.B."/>
        </authorList>
    </citation>
    <scope>NUCLEOTIDE SEQUENCE [LARGE SCALE GENOMIC DNA]</scope>
    <source>
        <strain evidence="6">H4-8 / FGSC 9210</strain>
    </source>
</reference>
<dbReference type="EMBL" id="GL377311">
    <property type="protein sequence ID" value="EFI93088.1"/>
    <property type="molecule type" value="Genomic_DNA"/>
</dbReference>
<dbReference type="Gene3D" id="3.40.50.720">
    <property type="entry name" value="NAD(P)-binding Rossmann-like Domain"/>
    <property type="match status" value="1"/>
</dbReference>
<accession>D8QF97</accession>
<dbReference type="PANTHER" id="PTHR43618:SF4">
    <property type="entry name" value="SHORT CHAIN DEHYDROGENASE_REDUCTASE FAMILY (AFU_ORTHOLOGUE AFUA_7G04540)"/>
    <property type="match status" value="1"/>
</dbReference>
<dbReference type="GeneID" id="9591762"/>
<dbReference type="InParanoid" id="D8QF97"/>
<proteinExistence type="inferred from homology"/>
<evidence type="ECO:0000256" key="3">
    <source>
        <dbReference type="ARBA" id="ARBA00023002"/>
    </source>
</evidence>
<dbReference type="InterPro" id="IPR052178">
    <property type="entry name" value="Sec_Metab_Biosynth_SDR"/>
</dbReference>
<dbReference type="Pfam" id="PF13561">
    <property type="entry name" value="adh_short_C2"/>
    <property type="match status" value="1"/>
</dbReference>
<dbReference type="PANTHER" id="PTHR43618">
    <property type="entry name" value="7-ALPHA-HYDROXYSTEROID DEHYDROGENASE"/>
    <property type="match status" value="1"/>
</dbReference>
<evidence type="ECO:0000256" key="4">
    <source>
        <dbReference type="RuleBase" id="RU000363"/>
    </source>
</evidence>
<evidence type="ECO:0000313" key="6">
    <source>
        <dbReference type="Proteomes" id="UP000007431"/>
    </source>
</evidence>
<dbReference type="PRINTS" id="PR00080">
    <property type="entry name" value="SDRFAMILY"/>
</dbReference>
<dbReference type="InterPro" id="IPR036291">
    <property type="entry name" value="NAD(P)-bd_dom_sf"/>
</dbReference>
<evidence type="ECO:0000256" key="1">
    <source>
        <dbReference type="ARBA" id="ARBA00006484"/>
    </source>
</evidence>
<dbReference type="OrthoDB" id="3819888at2759"/>